<gene>
    <name evidence="2" type="ORF">AVDCRST_MAG81-834</name>
</gene>
<feature type="transmembrane region" description="Helical" evidence="1">
    <location>
        <begin position="169"/>
        <end position="187"/>
    </location>
</feature>
<keyword evidence="1" id="KW-0812">Transmembrane</keyword>
<evidence type="ECO:0000256" key="1">
    <source>
        <dbReference type="SAM" id="Phobius"/>
    </source>
</evidence>
<keyword evidence="1" id="KW-0472">Membrane</keyword>
<protein>
    <submittedName>
        <fullName evidence="2">Uncharacterized protein</fullName>
    </submittedName>
</protein>
<evidence type="ECO:0000313" key="2">
    <source>
        <dbReference type="EMBL" id="CAA9563359.1"/>
    </source>
</evidence>
<name>A0A6J4UXD1_9CYAN</name>
<reference evidence="2" key="1">
    <citation type="submission" date="2020-02" db="EMBL/GenBank/DDBJ databases">
        <authorList>
            <person name="Meier V. D."/>
        </authorList>
    </citation>
    <scope>NUCLEOTIDE SEQUENCE</scope>
    <source>
        <strain evidence="2">AVDCRST_MAG81</strain>
    </source>
</reference>
<keyword evidence="1" id="KW-1133">Transmembrane helix</keyword>
<organism evidence="2">
    <name type="scientific">uncultured Synechococcales cyanobacterium</name>
    <dbReference type="NCBI Taxonomy" id="1936017"/>
    <lineage>
        <taxon>Bacteria</taxon>
        <taxon>Bacillati</taxon>
        <taxon>Cyanobacteriota</taxon>
        <taxon>Cyanophyceae</taxon>
        <taxon>Synechococcales</taxon>
        <taxon>environmental samples</taxon>
    </lineage>
</organism>
<sequence length="196" mass="21442">MNGVTLLLLLALSIYAKVWGKGRGIELLFDDPFSPQKPYAGFLTGISEVLWCLTAAICAFSFSLLKSIYRRPDRFIFCSALGIGILLVDDLFRLTLILNGLAGVPKILIYLIYATGAIAYSCCFWRRILSSPYVLLLIASGLFIFSSLVDITPLSGYGAPAMLEDGTKLLGLLNIALYFWSVCRQAVLRSLSPLAA</sequence>
<feature type="transmembrane region" description="Helical" evidence="1">
    <location>
        <begin position="40"/>
        <end position="63"/>
    </location>
</feature>
<feature type="transmembrane region" description="Helical" evidence="1">
    <location>
        <begin position="75"/>
        <end position="95"/>
    </location>
</feature>
<feature type="transmembrane region" description="Helical" evidence="1">
    <location>
        <begin position="107"/>
        <end position="125"/>
    </location>
</feature>
<feature type="transmembrane region" description="Helical" evidence="1">
    <location>
        <begin position="132"/>
        <end position="149"/>
    </location>
</feature>
<dbReference type="AlphaFoldDB" id="A0A6J4UXD1"/>
<dbReference type="EMBL" id="CADCWO010000052">
    <property type="protein sequence ID" value="CAA9563359.1"/>
    <property type="molecule type" value="Genomic_DNA"/>
</dbReference>
<proteinExistence type="predicted"/>
<accession>A0A6J4UXD1</accession>